<dbReference type="EMBL" id="CATNWA010014297">
    <property type="protein sequence ID" value="CAI9570198.1"/>
    <property type="molecule type" value="Genomic_DNA"/>
</dbReference>
<accession>A0ABN9DFI5</accession>
<name>A0ABN9DFI5_9NEOB</name>
<dbReference type="Proteomes" id="UP001162483">
    <property type="component" value="Unassembled WGS sequence"/>
</dbReference>
<evidence type="ECO:0000313" key="1">
    <source>
        <dbReference type="EMBL" id="CAI9570198.1"/>
    </source>
</evidence>
<reference evidence="1" key="1">
    <citation type="submission" date="2023-05" db="EMBL/GenBank/DDBJ databases">
        <authorList>
            <person name="Stuckert A."/>
        </authorList>
    </citation>
    <scope>NUCLEOTIDE SEQUENCE</scope>
</reference>
<keyword evidence="2" id="KW-1185">Reference proteome</keyword>
<comment type="caution">
    <text evidence="1">The sequence shown here is derived from an EMBL/GenBank/DDBJ whole genome shotgun (WGS) entry which is preliminary data.</text>
</comment>
<evidence type="ECO:0000313" key="2">
    <source>
        <dbReference type="Proteomes" id="UP001162483"/>
    </source>
</evidence>
<feature type="non-terminal residue" evidence="1">
    <location>
        <position position="1"/>
    </location>
</feature>
<gene>
    <name evidence="1" type="ORF">SPARVUS_LOCUS7057746</name>
</gene>
<proteinExistence type="predicted"/>
<sequence>LNLFTPAESKCAASGHLGLDAERPHICVLLKKNICAESASCTLPARMSITHRKVLISSFDQDLFRSCDRRDGVT</sequence>
<protein>
    <submittedName>
        <fullName evidence="1">Uncharacterized protein</fullName>
    </submittedName>
</protein>
<organism evidence="1 2">
    <name type="scientific">Staurois parvus</name>
    <dbReference type="NCBI Taxonomy" id="386267"/>
    <lineage>
        <taxon>Eukaryota</taxon>
        <taxon>Metazoa</taxon>
        <taxon>Chordata</taxon>
        <taxon>Craniata</taxon>
        <taxon>Vertebrata</taxon>
        <taxon>Euteleostomi</taxon>
        <taxon>Amphibia</taxon>
        <taxon>Batrachia</taxon>
        <taxon>Anura</taxon>
        <taxon>Neobatrachia</taxon>
        <taxon>Ranoidea</taxon>
        <taxon>Ranidae</taxon>
        <taxon>Staurois</taxon>
    </lineage>
</organism>